<keyword evidence="2" id="KW-0573">Peptidoglycan synthesis</keyword>
<dbReference type="GO" id="GO:0008360">
    <property type="term" value="P:regulation of cell shape"/>
    <property type="evidence" value="ECO:0007669"/>
    <property type="project" value="UniProtKB-KW"/>
</dbReference>
<dbReference type="OrthoDB" id="9782045at2"/>
<dbReference type="SUPFAM" id="SSF52317">
    <property type="entry name" value="Class I glutamine amidotransferase-like"/>
    <property type="match status" value="1"/>
</dbReference>
<dbReference type="CDD" id="cd01750">
    <property type="entry name" value="GATase1_CobQ"/>
    <property type="match status" value="1"/>
</dbReference>
<comment type="catalytic activity">
    <reaction evidence="2">
        <text>beta-D-GlcNAc-(1-&gt;4)-Mur2Ac(oyl-L-Ala-gamma-D-Glu-L-Lys-D-Ala-D-Ala)-di-trans,octa-cis-undecaprenyl diphosphate + L-glutamine + ATP + H2O = beta-D-GlcNAc-(1-&gt;4)-Mur2Ac(oyl-L-Ala-D-isoglutaminyl-L-Lys-D-Ala-D-Ala)-di-trans,octa-cis-undecaprenyl diphosphate + L-glutamate + ADP + phosphate + H(+)</text>
        <dbReference type="Rhea" id="RHEA:57928"/>
        <dbReference type="ChEBI" id="CHEBI:15377"/>
        <dbReference type="ChEBI" id="CHEBI:15378"/>
        <dbReference type="ChEBI" id="CHEBI:29985"/>
        <dbReference type="ChEBI" id="CHEBI:30616"/>
        <dbReference type="ChEBI" id="CHEBI:43474"/>
        <dbReference type="ChEBI" id="CHEBI:58359"/>
        <dbReference type="ChEBI" id="CHEBI:60033"/>
        <dbReference type="ChEBI" id="CHEBI:62233"/>
        <dbReference type="ChEBI" id="CHEBI:456216"/>
        <dbReference type="EC" id="6.3.5.13"/>
    </reaction>
</comment>
<gene>
    <name evidence="2" type="primary">gatD</name>
    <name evidence="4" type="ORF">CBF29_04710</name>
</gene>
<evidence type="ECO:0000256" key="1">
    <source>
        <dbReference type="ARBA" id="ARBA00022962"/>
    </source>
</evidence>
<dbReference type="PROSITE" id="PS51274">
    <property type="entry name" value="GATASE_COBBQ"/>
    <property type="match status" value="1"/>
</dbReference>
<dbReference type="InterPro" id="IPR011698">
    <property type="entry name" value="GATase_3"/>
</dbReference>
<dbReference type="InterPro" id="IPR043702">
    <property type="entry name" value="Lipid_II_synth_GatD"/>
</dbReference>
<keyword evidence="2" id="KW-0378">Hydrolase</keyword>
<accession>A0A430AZN7</accession>
<dbReference type="Proteomes" id="UP000287605">
    <property type="component" value="Unassembled WGS sequence"/>
</dbReference>
<dbReference type="AlphaFoldDB" id="A0A430AZN7"/>
<comment type="subunit">
    <text evidence="2">Forms a heterodimer with MurT.</text>
</comment>
<keyword evidence="2" id="KW-0436">Ligase</keyword>
<evidence type="ECO:0000313" key="4">
    <source>
        <dbReference type="EMBL" id="RSU13557.1"/>
    </source>
</evidence>
<keyword evidence="2" id="KW-0961">Cell wall biogenesis/degradation</keyword>
<evidence type="ECO:0000259" key="3">
    <source>
        <dbReference type="Pfam" id="PF07685"/>
    </source>
</evidence>
<dbReference type="GO" id="GO:0004359">
    <property type="term" value="F:glutaminase activity"/>
    <property type="evidence" value="ECO:0007669"/>
    <property type="project" value="UniProtKB-UniRule"/>
</dbReference>
<comment type="catalytic activity">
    <reaction evidence="2">
        <text>L-glutamine + H2O = L-glutamate + NH4(+)</text>
        <dbReference type="Rhea" id="RHEA:15889"/>
        <dbReference type="ChEBI" id="CHEBI:15377"/>
        <dbReference type="ChEBI" id="CHEBI:28938"/>
        <dbReference type="ChEBI" id="CHEBI:29985"/>
        <dbReference type="ChEBI" id="CHEBI:58359"/>
        <dbReference type="EC" id="3.5.1.2"/>
    </reaction>
</comment>
<dbReference type="GO" id="GO:0140282">
    <property type="term" value="F:carbon-nitrogen ligase activity on lipid II"/>
    <property type="evidence" value="ECO:0007669"/>
    <property type="project" value="UniProtKB-UniRule"/>
</dbReference>
<comment type="caution">
    <text evidence="4">The sequence shown here is derived from an EMBL/GenBank/DDBJ whole genome shotgun (WGS) entry which is preliminary data.</text>
</comment>
<protein>
    <recommendedName>
        <fullName evidence="2">Lipid II isoglutaminyl synthase (glutamine-hydrolyzing) subunit GatD</fullName>
        <ecNumber evidence="2">6.3.5.13</ecNumber>
    </recommendedName>
    <alternativeName>
        <fullName evidence="2">Lipid II isoglutaminyl synthase glutaminase subunit</fullName>
        <ecNumber evidence="2">3.5.1.2</ecNumber>
    </alternativeName>
</protein>
<comment type="function">
    <text evidence="2">The lipid II isoglutaminyl synthase complex catalyzes the formation of alpha-D-isoglutamine in the cell wall lipid II stem peptide. The GatD subunit catalyzes the hydrolysis of glutamine to glutamate and ammonia. The resulting ammonia molecule is channeled to the active site of MurT.</text>
</comment>
<name>A0A430AZN7_9ENTE</name>
<feature type="active site" evidence="2">
    <location>
        <position position="195"/>
    </location>
</feature>
<sequence length="229" mass="25814">MTDYSIHACHLYGNLLNTYGDIGNLLILEYFAKKIGVSFTYEVISLDEAFEQTAYDFVLFGGGQDFEQSIVSKDIQSKKESLTNYIHNNGVFLGICGGFQLLGDYYIGANGEKISGISAIDYHTDSQKNHRFIGDIKIYNKEFDETYVGFENHNGLTYLGKGIQPLGIVQEGFGNNGEDQTEGVHFKNTFGSYFHGPILPRNVHLAKRLLKIMLEKKYQEDFSSVLELK</sequence>
<dbReference type="Pfam" id="PF07685">
    <property type="entry name" value="GATase_3"/>
    <property type="match status" value="1"/>
</dbReference>
<comment type="pathway">
    <text evidence="2">Cell wall biogenesis; peptidoglycan biosynthesis.</text>
</comment>
<dbReference type="EMBL" id="NGKA01000005">
    <property type="protein sequence ID" value="RSU13557.1"/>
    <property type="molecule type" value="Genomic_DNA"/>
</dbReference>
<dbReference type="GO" id="GO:0009236">
    <property type="term" value="P:cobalamin biosynthetic process"/>
    <property type="evidence" value="ECO:0007669"/>
    <property type="project" value="InterPro"/>
</dbReference>
<dbReference type="GO" id="GO:0071555">
    <property type="term" value="P:cell wall organization"/>
    <property type="evidence" value="ECO:0007669"/>
    <property type="project" value="UniProtKB-KW"/>
</dbReference>
<dbReference type="UniPathway" id="UPA00219"/>
<feature type="domain" description="CobB/CobQ-like glutamine amidotransferase" evidence="3">
    <location>
        <begin position="9"/>
        <end position="202"/>
    </location>
</feature>
<keyword evidence="5" id="KW-1185">Reference proteome</keyword>
<keyword evidence="1 2" id="KW-0315">Glutamine amidotransferase</keyword>
<reference evidence="4 5" key="1">
    <citation type="submission" date="2017-05" db="EMBL/GenBank/DDBJ databases">
        <title>Vagococcus spp. assemblies.</title>
        <authorList>
            <person name="Gulvik C.A."/>
        </authorList>
    </citation>
    <scope>NUCLEOTIDE SEQUENCE [LARGE SCALE GENOMIC DNA]</scope>
    <source>
        <strain evidence="4 5">CCUG 51432</strain>
    </source>
</reference>
<evidence type="ECO:0000256" key="2">
    <source>
        <dbReference type="HAMAP-Rule" id="MF_02213"/>
    </source>
</evidence>
<feature type="active site" description="Nucleophile" evidence="2">
    <location>
        <position position="96"/>
    </location>
</feature>
<dbReference type="InterPro" id="IPR029062">
    <property type="entry name" value="Class_I_gatase-like"/>
</dbReference>
<feature type="binding site" evidence="2">
    <location>
        <position position="131"/>
    </location>
    <ligand>
        <name>substrate</name>
    </ligand>
</feature>
<dbReference type="PANTHER" id="PTHR21343:SF9">
    <property type="entry name" value="LIPID II ISOGLUTAMINYL SYNTHASE (GLUTAMINE-HYDROLYZING) SUBUNIT GATD"/>
    <property type="match status" value="1"/>
</dbReference>
<dbReference type="PANTHER" id="PTHR21343">
    <property type="entry name" value="DETHIOBIOTIN SYNTHETASE"/>
    <property type="match status" value="1"/>
</dbReference>
<dbReference type="EC" id="3.5.1.2" evidence="2"/>
<dbReference type="Gene3D" id="3.40.50.880">
    <property type="match status" value="1"/>
</dbReference>
<dbReference type="EC" id="6.3.5.13" evidence="2"/>
<keyword evidence="2" id="KW-0133">Cell shape</keyword>
<comment type="similarity">
    <text evidence="2">Belongs to the CobB/CobQ family. GatD subfamily.</text>
</comment>
<dbReference type="RefSeq" id="WP_126807897.1">
    <property type="nucleotide sequence ID" value="NZ_NGKA01000005.1"/>
</dbReference>
<dbReference type="InterPro" id="IPR033949">
    <property type="entry name" value="CobQ_GATase1"/>
</dbReference>
<dbReference type="HAMAP" id="MF_02213">
    <property type="entry name" value="Lipid_II_synth_GatD"/>
    <property type="match status" value="1"/>
</dbReference>
<dbReference type="GO" id="GO:0009252">
    <property type="term" value="P:peptidoglycan biosynthetic process"/>
    <property type="evidence" value="ECO:0007669"/>
    <property type="project" value="UniProtKB-UniRule"/>
</dbReference>
<organism evidence="4 5">
    <name type="scientific">Vagococcus elongatus</name>
    <dbReference type="NCBI Taxonomy" id="180344"/>
    <lineage>
        <taxon>Bacteria</taxon>
        <taxon>Bacillati</taxon>
        <taxon>Bacillota</taxon>
        <taxon>Bacilli</taxon>
        <taxon>Lactobacillales</taxon>
        <taxon>Enterococcaceae</taxon>
        <taxon>Vagococcus</taxon>
    </lineage>
</organism>
<evidence type="ECO:0000313" key="5">
    <source>
        <dbReference type="Proteomes" id="UP000287605"/>
    </source>
</evidence>
<proteinExistence type="inferred from homology"/>